<organism evidence="1 2">
    <name type="scientific">Candidatus Parabacteroides intestinipullorum</name>
    <dbReference type="NCBI Taxonomy" id="2838723"/>
    <lineage>
        <taxon>Bacteria</taxon>
        <taxon>Pseudomonadati</taxon>
        <taxon>Bacteroidota</taxon>
        <taxon>Bacteroidia</taxon>
        <taxon>Bacteroidales</taxon>
        <taxon>Tannerellaceae</taxon>
        <taxon>Parabacteroides</taxon>
    </lineage>
</organism>
<proteinExistence type="predicted"/>
<evidence type="ECO:0000313" key="2">
    <source>
        <dbReference type="Proteomes" id="UP000886740"/>
    </source>
</evidence>
<name>A0A9D1XA99_9BACT</name>
<evidence type="ECO:0000313" key="1">
    <source>
        <dbReference type="EMBL" id="HIX75803.1"/>
    </source>
</evidence>
<gene>
    <name evidence="1" type="ORF">H9977_12340</name>
</gene>
<protein>
    <recommendedName>
        <fullName evidence="3">Glycine zipper family protein</fullName>
    </recommendedName>
</protein>
<dbReference type="Proteomes" id="UP000886740">
    <property type="component" value="Unassembled WGS sequence"/>
</dbReference>
<sequence>MGKGFSGKVIVLFALMLLFEGCAPSKKLSSRDRAGIGATIGMWIGALFGRAVGSSIDDEDGGDIGEVVGAMAGGVAGAHIAYDKAEREKKAVSRVARSYGQGGMLSLPLLRVDDCFVDDVSGVILAGRESRLAFRVVNNGNSVARQVVPTVVIEKGGSRIRLAASALSPQDIPPRGEVFYSVDLAAHPRLRDGKAVVSVRLSEARGYRTEKRRFSLPTRRR</sequence>
<dbReference type="EMBL" id="DXEL01000085">
    <property type="protein sequence ID" value="HIX75803.1"/>
    <property type="molecule type" value="Genomic_DNA"/>
</dbReference>
<evidence type="ECO:0008006" key="3">
    <source>
        <dbReference type="Google" id="ProtNLM"/>
    </source>
</evidence>
<accession>A0A9D1XA99</accession>
<dbReference type="AlphaFoldDB" id="A0A9D1XA99"/>
<comment type="caution">
    <text evidence="1">The sequence shown here is derived from an EMBL/GenBank/DDBJ whole genome shotgun (WGS) entry which is preliminary data.</text>
</comment>
<reference evidence="1" key="2">
    <citation type="submission" date="2021-04" db="EMBL/GenBank/DDBJ databases">
        <authorList>
            <person name="Gilroy R."/>
        </authorList>
    </citation>
    <scope>NUCLEOTIDE SEQUENCE</scope>
    <source>
        <strain evidence="1">ChiGjej6B6-14162</strain>
    </source>
</reference>
<reference evidence="1" key="1">
    <citation type="journal article" date="2021" name="PeerJ">
        <title>Extensive microbial diversity within the chicken gut microbiome revealed by metagenomics and culture.</title>
        <authorList>
            <person name="Gilroy R."/>
            <person name="Ravi A."/>
            <person name="Getino M."/>
            <person name="Pursley I."/>
            <person name="Horton D.L."/>
            <person name="Alikhan N.F."/>
            <person name="Baker D."/>
            <person name="Gharbi K."/>
            <person name="Hall N."/>
            <person name="Watson M."/>
            <person name="Adriaenssens E.M."/>
            <person name="Foster-Nyarko E."/>
            <person name="Jarju S."/>
            <person name="Secka A."/>
            <person name="Antonio M."/>
            <person name="Oren A."/>
            <person name="Chaudhuri R.R."/>
            <person name="La Ragione R."/>
            <person name="Hildebrand F."/>
            <person name="Pallen M.J."/>
        </authorList>
    </citation>
    <scope>NUCLEOTIDE SEQUENCE</scope>
    <source>
        <strain evidence="1">ChiGjej6B6-14162</strain>
    </source>
</reference>